<sequence>MSDNIEDRSKIPSDAKEIVTTNEIEATDSEHTTNVDNELRHNESNERTEEYHNDNLASKRQLINDLLHNDVIKEGTERYIIPQDFLHEFLNLPIDNFSDLKEKLGPIDFHLVVDQQGILYPENEEPVPSCHVSTKVFEYLGEWFGILGQPIIRAIIINPETKEKEIERNTPLFWVYQLGKKTQPTYLRHRHNGSSHGHHHGHHDSPIPVSLSKTSTFYNLMDLIRYNVLKAPRKSMKDYRIWFIIPQDKDLQYLISVQTFMFDISQKTLVSPNMLDDALKNQGIMANTYHIMVETKEKHQTEFPTDQFILSHSNAYEEVAQGGGHLGLSNMGNTCYMNSALQCLLHVPEINYYFFYNIYKKELNFDNPLGYHGDVANAFGSLLKQAFDHVKNGSSISPREFKSTIGRYSSMFSGYLQQDSQELLSWLLDALHEDLNRIHKKPYCEKPELKDDEIDDPQAINKLANTCWNQHKARNDSVIIDLFTGLYQSTLICPDCGKKSITFDPFNDLTLPLPISKKWYHTFTIVDLSNEGVIPERIMKLEVELNKTSNFDDLLGYLSNFLNIPSTELFIYEIFQNAIYSDFQLDYNKNKFLPISDIIRDTDDVIVYIVPHNPAVDIIVPVFNAVEDADSSYQMVNFFGIPLFVVMNKEVDVNSFGFIRKKLLETASLLSKIDLVEEYEKIKKSCQGYVEKEFYKKSDFPALPQSLEGTDYNDNDEGYDSEVSLANPYLGANFGFKIMYVHDYSPKLNSSLRNRYNFNQTNKFKQAERIINVPTHKPTFSDFKPLSDQLSESKRNYYFYPDYKKMDDEMDQLVDEVNENLAEQEEARSSGSDNSSRASEEQDGFVLINKEETLKQQSAVPAEMVPPPLPVRNNNGGHIPSSDEETESEANLGSLFDSTSNLPLPPPSTYSESTKPSNVNSPMESNFESSSAELNSTTLISKDTVLLCDWDKEIFQRCFGDKELQAWENISNLPNPELEKNRAHFERQRKAKITLSDCLKSFSTPEILGEHDLWYCPRCTEHKRATKTIQLWSTGDILTIHLKRFHSARAFSDKIDVLVDFPIEELDISSYVANTDLKAEDCLYDLIAVDNHYGGLGGGHYTASVKNFRDDKWYYFNDSRVTEINNPEEVVANSAYLLFYRRRSSRGSGILGGKNFIELLQKGREEYSETLQKKRLALQDVGQMVNAYAKIEQDIIDEEAEKQKEEQEQEQEENETVKKSRPFDDLKPSTTETNTSQQTTQFNFDDEDNDYDYEAEVEDSNIRKQRLLSKENNSNKLVHIKSNGRQEVTSSPVPIETDGEIDATDSNSG</sequence>
<dbReference type="GO" id="GO:0016579">
    <property type="term" value="P:protein deubiquitination"/>
    <property type="evidence" value="ECO:0007669"/>
    <property type="project" value="InterPro"/>
</dbReference>
<dbReference type="InterPro" id="IPR035927">
    <property type="entry name" value="DUSP-like_sf"/>
</dbReference>
<dbReference type="RefSeq" id="XP_002417271.1">
    <property type="nucleotide sequence ID" value="XM_002417226.1"/>
</dbReference>
<keyword evidence="4 12" id="KW-0645">Protease</keyword>
<dbReference type="InterPro" id="IPR006615">
    <property type="entry name" value="Pept_C19_DUSP"/>
</dbReference>
<comment type="similarity">
    <text evidence="2">Belongs to the peptidase C19 family.</text>
</comment>
<protein>
    <recommendedName>
        <fullName evidence="3">ubiquitinyl hydrolase 1</fullName>
        <ecNumber evidence="3">3.4.19.12</ecNumber>
    </recommendedName>
</protein>
<reference evidence="12 13" key="1">
    <citation type="journal article" date="2009" name="Genome Res.">
        <title>Comparative genomics of the fungal pathogens Candida dubliniensis and Candida albicans.</title>
        <authorList>
            <person name="Jackson A.P."/>
            <person name="Gamble J.A."/>
            <person name="Yeomans T."/>
            <person name="Moran G.P."/>
            <person name="Saunders D."/>
            <person name="Harris D."/>
            <person name="Aslett M."/>
            <person name="Barrell J.F."/>
            <person name="Butler G."/>
            <person name="Citiulo F."/>
            <person name="Coleman D.C."/>
            <person name="de Groot P.W.J."/>
            <person name="Goodwin T.J."/>
            <person name="Quail M.A."/>
            <person name="McQuillan J."/>
            <person name="Munro C.A."/>
            <person name="Pain A."/>
            <person name="Poulter R.T."/>
            <person name="Rajandream M.A."/>
            <person name="Renauld H."/>
            <person name="Spiering M.J."/>
            <person name="Tivey A."/>
            <person name="Gow N.A.R."/>
            <person name="Barrell B."/>
            <person name="Sullivan D.J."/>
            <person name="Berriman M."/>
        </authorList>
    </citation>
    <scope>NUCLEOTIDE SEQUENCE [LARGE SCALE GENOMIC DNA]</scope>
    <source>
        <strain evidence="13">CD36 / ATCC MYA-646 / CBS 7987 / NCPF 3949 / NRRL Y-17841</strain>
    </source>
</reference>
<dbReference type="PROSITE" id="PS00972">
    <property type="entry name" value="USP_1"/>
    <property type="match status" value="1"/>
</dbReference>
<dbReference type="Pfam" id="PF00443">
    <property type="entry name" value="UCH"/>
    <property type="match status" value="1"/>
</dbReference>
<dbReference type="InterPro" id="IPR050185">
    <property type="entry name" value="Ub_carboxyl-term_hydrolase"/>
</dbReference>
<dbReference type="InterPro" id="IPR028889">
    <property type="entry name" value="USP"/>
</dbReference>
<feature type="compositionally biased region" description="Basic and acidic residues" evidence="8">
    <location>
        <begin position="1215"/>
        <end position="1227"/>
    </location>
</feature>
<dbReference type="EC" id="3.4.19.12" evidence="3"/>
<proteinExistence type="inferred from homology"/>
<feature type="region of interest" description="Disordered" evidence="8">
    <location>
        <begin position="822"/>
        <end position="841"/>
    </location>
</feature>
<dbReference type="InterPro" id="IPR038765">
    <property type="entry name" value="Papain-like_cys_pep_sf"/>
</dbReference>
<evidence type="ECO:0000256" key="5">
    <source>
        <dbReference type="ARBA" id="ARBA00022786"/>
    </source>
</evidence>
<evidence type="ECO:0000256" key="8">
    <source>
        <dbReference type="SAM" id="MobiDB-lite"/>
    </source>
</evidence>
<keyword evidence="7" id="KW-0788">Thiol protease</keyword>
<dbReference type="SUPFAM" id="SSF54001">
    <property type="entry name" value="Cysteine proteinases"/>
    <property type="match status" value="1"/>
</dbReference>
<evidence type="ECO:0000313" key="13">
    <source>
        <dbReference type="Proteomes" id="UP000002605"/>
    </source>
</evidence>
<feature type="region of interest" description="Disordered" evidence="8">
    <location>
        <begin position="1"/>
        <end position="49"/>
    </location>
</feature>
<dbReference type="Gene3D" id="3.30.2230.10">
    <property type="entry name" value="DUSP-like"/>
    <property type="match status" value="1"/>
</dbReference>
<dbReference type="GeneID" id="8044811"/>
<feature type="region of interest" description="Disordered" evidence="8">
    <location>
        <begin position="1201"/>
        <end position="1309"/>
    </location>
</feature>
<evidence type="ECO:0000256" key="4">
    <source>
        <dbReference type="ARBA" id="ARBA00022670"/>
    </source>
</evidence>
<feature type="compositionally biased region" description="Acidic residues" evidence="8">
    <location>
        <begin position="1244"/>
        <end position="1259"/>
    </location>
</feature>
<dbReference type="PANTHER" id="PTHR21646">
    <property type="entry name" value="UBIQUITIN CARBOXYL-TERMINAL HYDROLASE"/>
    <property type="match status" value="1"/>
</dbReference>
<evidence type="ECO:0000256" key="3">
    <source>
        <dbReference type="ARBA" id="ARBA00012759"/>
    </source>
</evidence>
<dbReference type="HOGENOM" id="CLU_001060_7_1_1"/>
<dbReference type="KEGG" id="cdu:CD36_06110"/>
<evidence type="ECO:0000259" key="9">
    <source>
        <dbReference type="PROSITE" id="PS50235"/>
    </source>
</evidence>
<dbReference type="VEuPathDB" id="FungiDB:CD36_06110"/>
<organism evidence="12 13">
    <name type="scientific">Candida dubliniensis (strain CD36 / ATCC MYA-646 / CBS 7987 / NCPF 3949 / NRRL Y-17841)</name>
    <name type="common">Yeast</name>
    <dbReference type="NCBI Taxonomy" id="573826"/>
    <lineage>
        <taxon>Eukaryota</taxon>
        <taxon>Fungi</taxon>
        <taxon>Dikarya</taxon>
        <taxon>Ascomycota</taxon>
        <taxon>Saccharomycotina</taxon>
        <taxon>Pichiomycetes</taxon>
        <taxon>Debaryomycetaceae</taxon>
        <taxon>Candida/Lodderomyces clade</taxon>
        <taxon>Candida</taxon>
    </lineage>
</organism>
<feature type="region of interest" description="Disordered" evidence="8">
    <location>
        <begin position="857"/>
        <end position="934"/>
    </location>
</feature>
<keyword evidence="13" id="KW-1185">Reference proteome</keyword>
<dbReference type="EMBL" id="FM992688">
    <property type="protein sequence ID" value="CAX44887.1"/>
    <property type="molecule type" value="Genomic_DNA"/>
</dbReference>
<gene>
    <name evidence="11" type="ordered locus">Cd36_06110</name>
    <name evidence="12" type="ORF">CD36_06110</name>
</gene>
<dbReference type="GO" id="GO:0004843">
    <property type="term" value="F:cysteine-type deubiquitinase activity"/>
    <property type="evidence" value="ECO:0007669"/>
    <property type="project" value="UniProtKB-EC"/>
</dbReference>
<evidence type="ECO:0000256" key="7">
    <source>
        <dbReference type="ARBA" id="ARBA00022807"/>
    </source>
</evidence>
<dbReference type="PROSITE" id="PS50235">
    <property type="entry name" value="USP_3"/>
    <property type="match status" value="1"/>
</dbReference>
<dbReference type="GO" id="GO:0006508">
    <property type="term" value="P:proteolysis"/>
    <property type="evidence" value="ECO:0007669"/>
    <property type="project" value="UniProtKB-KW"/>
</dbReference>
<feature type="compositionally biased region" description="Polar residues" evidence="8">
    <location>
        <begin position="1283"/>
        <end position="1292"/>
    </location>
</feature>
<dbReference type="MEROPS" id="C19.103"/>
<dbReference type="CGD" id="CAL0000161304">
    <property type="gene designation" value="Cd36_06110"/>
</dbReference>
<evidence type="ECO:0000259" key="10">
    <source>
        <dbReference type="PROSITE" id="PS51283"/>
    </source>
</evidence>
<comment type="catalytic activity">
    <reaction evidence="1">
        <text>Thiol-dependent hydrolysis of ester, thioester, amide, peptide and isopeptide bonds formed by the C-terminal Gly of ubiquitin (a 76-residue protein attached to proteins as an intracellular targeting signal).</text>
        <dbReference type="EC" id="3.4.19.12"/>
    </reaction>
</comment>
<feature type="compositionally biased region" description="Basic and acidic residues" evidence="8">
    <location>
        <begin position="28"/>
        <end position="49"/>
    </location>
</feature>
<keyword evidence="5" id="KW-0833">Ubl conjugation pathway</keyword>
<name>B9W848_CANDC</name>
<evidence type="ECO:0000313" key="11">
    <source>
        <dbReference type="CGD" id="CAL0000161304"/>
    </source>
</evidence>
<evidence type="ECO:0000256" key="6">
    <source>
        <dbReference type="ARBA" id="ARBA00022801"/>
    </source>
</evidence>
<keyword evidence="6 12" id="KW-0378">Hydrolase</keyword>
<dbReference type="InterPro" id="IPR018200">
    <property type="entry name" value="USP_CS"/>
</dbReference>
<dbReference type="PROSITE" id="PS00973">
    <property type="entry name" value="USP_2"/>
    <property type="match status" value="1"/>
</dbReference>
<evidence type="ECO:0000313" key="12">
    <source>
        <dbReference type="EMBL" id="CAX44887.1"/>
    </source>
</evidence>
<dbReference type="eggNOG" id="KOG1870">
    <property type="taxonomic scope" value="Eukaryota"/>
</dbReference>
<dbReference type="SUPFAM" id="SSF143791">
    <property type="entry name" value="DUSP-like"/>
    <property type="match status" value="1"/>
</dbReference>
<feature type="compositionally biased region" description="Polar residues" evidence="8">
    <location>
        <begin position="912"/>
        <end position="934"/>
    </location>
</feature>
<dbReference type="PANTHER" id="PTHR21646:SF24">
    <property type="entry name" value="UBIQUITIN CARBOXYL-TERMINAL HYDROLASE"/>
    <property type="match status" value="1"/>
</dbReference>
<feature type="compositionally biased region" description="Low complexity" evidence="8">
    <location>
        <begin position="1229"/>
        <end position="1243"/>
    </location>
</feature>
<feature type="compositionally biased region" description="Basic and acidic residues" evidence="8">
    <location>
        <begin position="1"/>
        <end position="17"/>
    </location>
</feature>
<feature type="domain" description="USP" evidence="9">
    <location>
        <begin position="326"/>
        <end position="1143"/>
    </location>
</feature>
<dbReference type="OrthoDB" id="292964at2759"/>
<evidence type="ECO:0000256" key="2">
    <source>
        <dbReference type="ARBA" id="ARBA00009085"/>
    </source>
</evidence>
<dbReference type="InterPro" id="IPR001394">
    <property type="entry name" value="Peptidase_C19_UCH"/>
</dbReference>
<dbReference type="PROSITE" id="PS51283">
    <property type="entry name" value="DUSP"/>
    <property type="match status" value="1"/>
</dbReference>
<feature type="domain" description="DUSP" evidence="10">
    <location>
        <begin position="54"/>
        <end position="156"/>
    </location>
</feature>
<accession>B9W848</accession>
<dbReference type="Proteomes" id="UP000002605">
    <property type="component" value="Chromosome 1"/>
</dbReference>
<evidence type="ECO:0000256" key="1">
    <source>
        <dbReference type="ARBA" id="ARBA00000707"/>
    </source>
</evidence>
<dbReference type="Gene3D" id="3.90.70.10">
    <property type="entry name" value="Cysteine proteinases"/>
    <property type="match status" value="2"/>
</dbReference>